<dbReference type="PROSITE" id="PS00444">
    <property type="entry name" value="POLYPRENYL_SYNTHASE_2"/>
    <property type="match status" value="1"/>
</dbReference>
<dbReference type="InterPro" id="IPR000092">
    <property type="entry name" value="Polyprenyl_synt"/>
</dbReference>
<gene>
    <name evidence="6" type="ORF">N7482_009674</name>
</gene>
<proteinExistence type="inferred from homology"/>
<dbReference type="Proteomes" id="UP001149163">
    <property type="component" value="Unassembled WGS sequence"/>
</dbReference>
<name>A0A9W9HRQ9_9EURO</name>
<dbReference type="SFLD" id="SFLDG01017">
    <property type="entry name" value="Polyprenyl_Transferase_Like"/>
    <property type="match status" value="1"/>
</dbReference>
<evidence type="ECO:0000256" key="4">
    <source>
        <dbReference type="ARBA" id="ARBA00022842"/>
    </source>
</evidence>
<dbReference type="SUPFAM" id="SSF48576">
    <property type="entry name" value="Terpenoid synthases"/>
    <property type="match status" value="1"/>
</dbReference>
<accession>A0A9W9HRQ9</accession>
<organism evidence="6 7">
    <name type="scientific">Penicillium canariense</name>
    <dbReference type="NCBI Taxonomy" id="189055"/>
    <lineage>
        <taxon>Eukaryota</taxon>
        <taxon>Fungi</taxon>
        <taxon>Dikarya</taxon>
        <taxon>Ascomycota</taxon>
        <taxon>Pezizomycotina</taxon>
        <taxon>Eurotiomycetes</taxon>
        <taxon>Eurotiomycetidae</taxon>
        <taxon>Eurotiales</taxon>
        <taxon>Aspergillaceae</taxon>
        <taxon>Penicillium</taxon>
    </lineage>
</organism>
<dbReference type="GO" id="GO:0045337">
    <property type="term" value="P:farnesyl diphosphate biosynthetic process"/>
    <property type="evidence" value="ECO:0007669"/>
    <property type="project" value="TreeGrafter"/>
</dbReference>
<dbReference type="GO" id="GO:0005737">
    <property type="term" value="C:cytoplasm"/>
    <property type="evidence" value="ECO:0007669"/>
    <property type="project" value="TreeGrafter"/>
</dbReference>
<evidence type="ECO:0000256" key="3">
    <source>
        <dbReference type="ARBA" id="ARBA00022723"/>
    </source>
</evidence>
<dbReference type="GeneID" id="81430974"/>
<keyword evidence="3" id="KW-0479">Metal-binding</keyword>
<dbReference type="InterPro" id="IPR033749">
    <property type="entry name" value="Polyprenyl_synt_CS"/>
</dbReference>
<reference evidence="6" key="2">
    <citation type="journal article" date="2023" name="IMA Fungus">
        <title>Comparative genomic study of the Penicillium genus elucidates a diverse pangenome and 15 lateral gene transfer events.</title>
        <authorList>
            <person name="Petersen C."/>
            <person name="Sorensen T."/>
            <person name="Nielsen M.R."/>
            <person name="Sondergaard T.E."/>
            <person name="Sorensen J.L."/>
            <person name="Fitzpatrick D.A."/>
            <person name="Frisvad J.C."/>
            <person name="Nielsen K.L."/>
        </authorList>
    </citation>
    <scope>NUCLEOTIDE SEQUENCE</scope>
    <source>
        <strain evidence="6">IBT 26290</strain>
    </source>
</reference>
<dbReference type="GO" id="GO:0043386">
    <property type="term" value="P:mycotoxin biosynthetic process"/>
    <property type="evidence" value="ECO:0007669"/>
    <property type="project" value="UniProtKB-ARBA"/>
</dbReference>
<dbReference type="InterPro" id="IPR039702">
    <property type="entry name" value="FPS1-like"/>
</dbReference>
<dbReference type="SFLD" id="SFLDS00005">
    <property type="entry name" value="Isoprenoid_Synthase_Type_I"/>
    <property type="match status" value="1"/>
</dbReference>
<dbReference type="RefSeq" id="XP_056539504.1">
    <property type="nucleotide sequence ID" value="XM_056691798.1"/>
</dbReference>
<dbReference type="GO" id="GO:0046165">
    <property type="term" value="P:alcohol biosynthetic process"/>
    <property type="evidence" value="ECO:0007669"/>
    <property type="project" value="UniProtKB-ARBA"/>
</dbReference>
<dbReference type="CDD" id="cd00685">
    <property type="entry name" value="Trans_IPPS_HT"/>
    <property type="match status" value="1"/>
</dbReference>
<evidence type="ECO:0000313" key="6">
    <source>
        <dbReference type="EMBL" id="KAJ5153196.1"/>
    </source>
</evidence>
<dbReference type="GO" id="GO:0004161">
    <property type="term" value="F:dimethylallyltranstransferase activity"/>
    <property type="evidence" value="ECO:0007669"/>
    <property type="project" value="TreeGrafter"/>
</dbReference>
<dbReference type="PANTHER" id="PTHR11525:SF0">
    <property type="entry name" value="FARNESYL PYROPHOSPHATE SYNTHASE"/>
    <property type="match status" value="1"/>
</dbReference>
<protein>
    <submittedName>
        <fullName evidence="6">Uncharacterized protein</fullName>
    </submittedName>
</protein>
<evidence type="ECO:0000256" key="5">
    <source>
        <dbReference type="RuleBase" id="RU004466"/>
    </source>
</evidence>
<evidence type="ECO:0000313" key="7">
    <source>
        <dbReference type="Proteomes" id="UP001149163"/>
    </source>
</evidence>
<comment type="cofactor">
    <cofactor evidence="1">
        <name>Mg(2+)</name>
        <dbReference type="ChEBI" id="CHEBI:18420"/>
    </cofactor>
</comment>
<dbReference type="GO" id="GO:0004337">
    <property type="term" value="F:(2E,6E)-farnesyl diphosphate synthase activity"/>
    <property type="evidence" value="ECO:0007669"/>
    <property type="project" value="TreeGrafter"/>
</dbReference>
<keyword evidence="4" id="KW-0460">Magnesium</keyword>
<reference evidence="6" key="1">
    <citation type="submission" date="2022-11" db="EMBL/GenBank/DDBJ databases">
        <authorList>
            <person name="Petersen C."/>
        </authorList>
    </citation>
    <scope>NUCLEOTIDE SEQUENCE</scope>
    <source>
        <strain evidence="6">IBT 26290</strain>
    </source>
</reference>
<dbReference type="PANTHER" id="PTHR11525">
    <property type="entry name" value="FARNESYL-PYROPHOSPHATE SYNTHETASE"/>
    <property type="match status" value="1"/>
</dbReference>
<dbReference type="PROSITE" id="PS00723">
    <property type="entry name" value="POLYPRENYL_SYNTHASE_1"/>
    <property type="match status" value="1"/>
</dbReference>
<dbReference type="Gene3D" id="1.10.600.10">
    <property type="entry name" value="Farnesyl Diphosphate Synthase"/>
    <property type="match status" value="1"/>
</dbReference>
<dbReference type="Pfam" id="PF00348">
    <property type="entry name" value="polyprenyl_synt"/>
    <property type="match status" value="1"/>
</dbReference>
<dbReference type="EMBL" id="JAPQKN010000007">
    <property type="protein sequence ID" value="KAJ5153196.1"/>
    <property type="molecule type" value="Genomic_DNA"/>
</dbReference>
<dbReference type="AlphaFoldDB" id="A0A9W9HRQ9"/>
<keyword evidence="7" id="KW-1185">Reference proteome</keyword>
<dbReference type="InterPro" id="IPR008949">
    <property type="entry name" value="Isoprenoid_synthase_dom_sf"/>
</dbReference>
<evidence type="ECO:0000256" key="1">
    <source>
        <dbReference type="ARBA" id="ARBA00001946"/>
    </source>
</evidence>
<keyword evidence="2 5" id="KW-0808">Transferase</keyword>
<comment type="caution">
    <text evidence="6">The sequence shown here is derived from an EMBL/GenBank/DDBJ whole genome shotgun (WGS) entry which is preliminary data.</text>
</comment>
<evidence type="ECO:0000256" key="2">
    <source>
        <dbReference type="ARBA" id="ARBA00022679"/>
    </source>
</evidence>
<dbReference type="OrthoDB" id="10257492at2759"/>
<dbReference type="GO" id="GO:0046872">
    <property type="term" value="F:metal ion binding"/>
    <property type="evidence" value="ECO:0007669"/>
    <property type="project" value="UniProtKB-KW"/>
</dbReference>
<comment type="similarity">
    <text evidence="5">Belongs to the FPP/GGPP synthase family.</text>
</comment>
<sequence length="349" mass="39944">MASAPLTRFEGIFPILADDIKKQCIEQYGLPVRVWQWFEKSLSHNALGGKCNRGLSVVDTARLLLERDLTPEEYFHTATLGWMIEFLQAMMLVLDDLMDASSTRRGRPCWYLMPDVGMIAVNDAPMIESAIYILLKKHLRDHPAYVDMVELFHDVSFRIELGQTYDMLVAPQDSAVVNFAGFNQDTYNGIVAYKTAYYSFHLPVALAMLYCGCASPRNMEQAESILVAMGTYFQVQDDYLDNFADPTVLGKVGTDILDGKCSWLAVQALERCNAEQRLLLEENYGRKEAAHERKIKDLYDELKLDEVYAQYEDAKVAEIRQMIDDVDESEGLKKSVFTEFLRKIYKRNK</sequence>